<dbReference type="InterPro" id="IPR011990">
    <property type="entry name" value="TPR-like_helical_dom_sf"/>
</dbReference>
<dbReference type="GO" id="GO:0097431">
    <property type="term" value="C:mitotic spindle pole"/>
    <property type="evidence" value="ECO:0007669"/>
    <property type="project" value="TreeGrafter"/>
</dbReference>
<keyword evidence="4" id="KW-0677">Repeat</keyword>
<proteinExistence type="predicted"/>
<dbReference type="PANTHER" id="PTHR16056:SF16">
    <property type="entry name" value="REGULATOR OF MICROTUBULE DYNAMICS PROTEIN 1"/>
    <property type="match status" value="1"/>
</dbReference>
<evidence type="ECO:0000256" key="7">
    <source>
        <dbReference type="ARBA" id="ARBA00039966"/>
    </source>
</evidence>
<evidence type="ECO:0000256" key="8">
    <source>
        <dbReference type="ARBA" id="ARBA00041958"/>
    </source>
</evidence>
<organism evidence="9 10">
    <name type="scientific">Stichopus japonicus</name>
    <name type="common">Sea cucumber</name>
    <dbReference type="NCBI Taxonomy" id="307972"/>
    <lineage>
        <taxon>Eukaryota</taxon>
        <taxon>Metazoa</taxon>
        <taxon>Echinodermata</taxon>
        <taxon>Eleutherozoa</taxon>
        <taxon>Echinozoa</taxon>
        <taxon>Holothuroidea</taxon>
        <taxon>Aspidochirotacea</taxon>
        <taxon>Aspidochirotida</taxon>
        <taxon>Stichopodidae</taxon>
        <taxon>Apostichopus</taxon>
    </lineage>
</organism>
<dbReference type="OrthoDB" id="69711at2759"/>
<dbReference type="AlphaFoldDB" id="A0A2G8K6X0"/>
<dbReference type="GO" id="GO:0005876">
    <property type="term" value="C:spindle microtubule"/>
    <property type="evidence" value="ECO:0007669"/>
    <property type="project" value="TreeGrafter"/>
</dbReference>
<dbReference type="GO" id="GO:0005739">
    <property type="term" value="C:mitochondrion"/>
    <property type="evidence" value="ECO:0007669"/>
    <property type="project" value="TreeGrafter"/>
</dbReference>
<protein>
    <recommendedName>
        <fullName evidence="7">Regulator of microtubule dynamics protein 1</fullName>
    </recommendedName>
    <alternativeName>
        <fullName evidence="8">Protein FAM82B</fullName>
    </alternativeName>
</protein>
<sequence length="294" mass="34018">MICRIEYKNPILFCEGQRSFEVKKVKVETEPVASVPSPDDLIIEEADKLYHSYEILPLYNHLIQHKDTNNEDILWRLARATRDVANIGSTSPDDKKRLTYEALECVKRALDINSTNYACHKWYAICLSDVGDYEGVKQKISNAFIIREHFEKAIELNPKDATSVHLLGLWCFTFADMPWYQSKIAAVVFATPQPHHIRSSFRLLHILKYTLCYSFSYFTGKLAALEKFLKAEEIDPNFYSKNFLMIGKTYLKQGNTKMALLYLTKARDAPARKEEEYQTRKEAIEILKGVKVKS</sequence>
<comment type="caution">
    <text evidence="9">The sequence shown here is derived from an EMBL/GenBank/DDBJ whole genome shotgun (WGS) entry which is preliminary data.</text>
</comment>
<evidence type="ECO:0000256" key="6">
    <source>
        <dbReference type="ARBA" id="ARBA00023212"/>
    </source>
</evidence>
<evidence type="ECO:0000256" key="3">
    <source>
        <dbReference type="ARBA" id="ARBA00022490"/>
    </source>
</evidence>
<evidence type="ECO:0000256" key="2">
    <source>
        <dbReference type="ARBA" id="ARBA00011375"/>
    </source>
</evidence>
<comment type="subcellular location">
    <subcellularLocation>
        <location evidence="1">Cytoplasm</location>
        <location evidence="1">Cytoskeleton</location>
    </subcellularLocation>
</comment>
<evidence type="ECO:0000313" key="9">
    <source>
        <dbReference type="EMBL" id="PIK43722.1"/>
    </source>
</evidence>
<dbReference type="InterPro" id="IPR049039">
    <property type="entry name" value="RMD1-3_a_helical_rpt"/>
</dbReference>
<dbReference type="STRING" id="307972.A0A2G8K6X0"/>
<keyword evidence="6" id="KW-0206">Cytoskeleton</keyword>
<dbReference type="PANTHER" id="PTHR16056">
    <property type="entry name" value="REGULATOR OF MICROTUBULE DYNAMICS PROTEIN"/>
    <property type="match status" value="1"/>
</dbReference>
<keyword evidence="10" id="KW-1185">Reference proteome</keyword>
<keyword evidence="3" id="KW-0963">Cytoplasm</keyword>
<dbReference type="Gene3D" id="1.25.40.10">
    <property type="entry name" value="Tetratricopeptide repeat domain"/>
    <property type="match status" value="1"/>
</dbReference>
<evidence type="ECO:0000256" key="4">
    <source>
        <dbReference type="ARBA" id="ARBA00022737"/>
    </source>
</evidence>
<dbReference type="Pfam" id="PF21033">
    <property type="entry name" value="RMD1-3"/>
    <property type="match status" value="1"/>
</dbReference>
<evidence type="ECO:0000256" key="1">
    <source>
        <dbReference type="ARBA" id="ARBA00004245"/>
    </source>
</evidence>
<keyword evidence="5" id="KW-0802">TPR repeat</keyword>
<dbReference type="EMBL" id="MRZV01000830">
    <property type="protein sequence ID" value="PIK43722.1"/>
    <property type="molecule type" value="Genomic_DNA"/>
</dbReference>
<accession>A0A2G8K6X0</accession>
<dbReference type="Proteomes" id="UP000230750">
    <property type="component" value="Unassembled WGS sequence"/>
</dbReference>
<reference evidence="9 10" key="1">
    <citation type="journal article" date="2017" name="PLoS Biol.">
        <title>The sea cucumber genome provides insights into morphological evolution and visceral regeneration.</title>
        <authorList>
            <person name="Zhang X."/>
            <person name="Sun L."/>
            <person name="Yuan J."/>
            <person name="Sun Y."/>
            <person name="Gao Y."/>
            <person name="Zhang L."/>
            <person name="Li S."/>
            <person name="Dai H."/>
            <person name="Hamel J.F."/>
            <person name="Liu C."/>
            <person name="Yu Y."/>
            <person name="Liu S."/>
            <person name="Lin W."/>
            <person name="Guo K."/>
            <person name="Jin S."/>
            <person name="Xu P."/>
            <person name="Storey K.B."/>
            <person name="Huan P."/>
            <person name="Zhang T."/>
            <person name="Zhou Y."/>
            <person name="Zhang J."/>
            <person name="Lin C."/>
            <person name="Li X."/>
            <person name="Xing L."/>
            <person name="Huo D."/>
            <person name="Sun M."/>
            <person name="Wang L."/>
            <person name="Mercier A."/>
            <person name="Li F."/>
            <person name="Yang H."/>
            <person name="Xiang J."/>
        </authorList>
    </citation>
    <scope>NUCLEOTIDE SEQUENCE [LARGE SCALE GENOMIC DNA]</scope>
    <source>
        <strain evidence="9">Shaxun</strain>
        <tissue evidence="9">Muscle</tissue>
    </source>
</reference>
<name>A0A2G8K6X0_STIJA</name>
<evidence type="ECO:0000256" key="5">
    <source>
        <dbReference type="ARBA" id="ARBA00022803"/>
    </source>
</evidence>
<comment type="subunit">
    <text evidence="2">Interacts with microtubules.</text>
</comment>
<gene>
    <name evidence="9" type="ORF">BSL78_19422</name>
</gene>
<dbReference type="SUPFAM" id="SSF48452">
    <property type="entry name" value="TPR-like"/>
    <property type="match status" value="1"/>
</dbReference>
<dbReference type="GO" id="GO:0008017">
    <property type="term" value="F:microtubule binding"/>
    <property type="evidence" value="ECO:0007669"/>
    <property type="project" value="TreeGrafter"/>
</dbReference>
<evidence type="ECO:0000313" key="10">
    <source>
        <dbReference type="Proteomes" id="UP000230750"/>
    </source>
</evidence>